<proteinExistence type="predicted"/>
<protein>
    <recommendedName>
        <fullName evidence="5">Nucleotide-diphospho-sugar transferase domain-containing protein</fullName>
    </recommendedName>
</protein>
<dbReference type="InterPro" id="IPR012444">
    <property type="entry name" value="DUF1647"/>
</dbReference>
<evidence type="ECO:0000313" key="4">
    <source>
        <dbReference type="Proteomes" id="UP000014760"/>
    </source>
</evidence>
<name>R7V3H7_CAPTE</name>
<dbReference type="Pfam" id="PF07801">
    <property type="entry name" value="DUF1647"/>
    <property type="match status" value="1"/>
</dbReference>
<dbReference type="HOGENOM" id="CLU_039554_1_0_1"/>
<keyword evidence="1" id="KW-1133">Transmembrane helix</keyword>
<keyword evidence="1" id="KW-0812">Transmembrane</keyword>
<dbReference type="EMBL" id="AMQN01005949">
    <property type="status" value="NOT_ANNOTATED_CDS"/>
    <property type="molecule type" value="Genomic_DNA"/>
</dbReference>
<dbReference type="OrthoDB" id="5954868at2759"/>
<evidence type="ECO:0008006" key="5">
    <source>
        <dbReference type="Google" id="ProtNLM"/>
    </source>
</evidence>
<sequence>MTFRLRLTLAVYIFICCVTIHLFFKDNKAEMDSDAMDNGQKSELRYTWRRNGSAVTGAPFHLDMELMRKKGFKELPLKTFAKDLNDENWENIDFTFMTGSSANHFQESRDAVASIQKFFPDKHILYYDWGLYSRQVEEVKSWCSVEYRKMVLDDFAVVKDLNHSMPFVIYAAKIISINHALQDFDGVFWLDASVRFIGGDLRPIFKKASENGGLVFISRQFHSSYSVTHPKTYEYLPTDKDQLKRLKQVEAMYFIYKSEKIYQNVAWWLLLCALEKECVSPSLNLKCSFPLKEYMNTYVGCHRYDQAAVNILAANHFDYDDSRYYVCMGRQGHNTILIRRRTTKMYDVQMCTE</sequence>
<dbReference type="EnsemblMetazoa" id="CapteT199391">
    <property type="protein sequence ID" value="CapteP199391"/>
    <property type="gene ID" value="CapteG199391"/>
</dbReference>
<evidence type="ECO:0000313" key="2">
    <source>
        <dbReference type="EMBL" id="ELU10891.1"/>
    </source>
</evidence>
<dbReference type="STRING" id="283909.R7V3H7"/>
<keyword evidence="1" id="KW-0472">Membrane</keyword>
<reference evidence="2 4" key="2">
    <citation type="journal article" date="2013" name="Nature">
        <title>Insights into bilaterian evolution from three spiralian genomes.</title>
        <authorList>
            <person name="Simakov O."/>
            <person name="Marletaz F."/>
            <person name="Cho S.J."/>
            <person name="Edsinger-Gonzales E."/>
            <person name="Havlak P."/>
            <person name="Hellsten U."/>
            <person name="Kuo D.H."/>
            <person name="Larsson T."/>
            <person name="Lv J."/>
            <person name="Arendt D."/>
            <person name="Savage R."/>
            <person name="Osoegawa K."/>
            <person name="de Jong P."/>
            <person name="Grimwood J."/>
            <person name="Chapman J.A."/>
            <person name="Shapiro H."/>
            <person name="Aerts A."/>
            <person name="Otillar R.P."/>
            <person name="Terry A.Y."/>
            <person name="Boore J.L."/>
            <person name="Grigoriev I.V."/>
            <person name="Lindberg D.R."/>
            <person name="Seaver E.C."/>
            <person name="Weisblat D.A."/>
            <person name="Putnam N.H."/>
            <person name="Rokhsar D.S."/>
        </authorList>
    </citation>
    <scope>NUCLEOTIDE SEQUENCE</scope>
    <source>
        <strain evidence="2 4">I ESC-2004</strain>
    </source>
</reference>
<gene>
    <name evidence="2" type="ORF">CAPTEDRAFT_199391</name>
</gene>
<reference evidence="3" key="3">
    <citation type="submission" date="2015-06" db="UniProtKB">
        <authorList>
            <consortium name="EnsemblMetazoa"/>
        </authorList>
    </citation>
    <scope>IDENTIFICATION</scope>
</reference>
<dbReference type="PANTHER" id="PTHR31389:SF4">
    <property type="entry name" value="LD39211P"/>
    <property type="match status" value="1"/>
</dbReference>
<accession>R7V3H7</accession>
<dbReference type="AlphaFoldDB" id="R7V3H7"/>
<dbReference type="FunCoup" id="R7V3H7">
    <property type="interactions" value="93"/>
</dbReference>
<evidence type="ECO:0000313" key="3">
    <source>
        <dbReference type="EnsemblMetazoa" id="CapteP199391"/>
    </source>
</evidence>
<keyword evidence="4" id="KW-1185">Reference proteome</keyword>
<dbReference type="PANTHER" id="PTHR31389">
    <property type="entry name" value="LD39211P"/>
    <property type="match status" value="1"/>
</dbReference>
<dbReference type="Proteomes" id="UP000014760">
    <property type="component" value="Unassembled WGS sequence"/>
</dbReference>
<reference evidence="4" key="1">
    <citation type="submission" date="2012-12" db="EMBL/GenBank/DDBJ databases">
        <authorList>
            <person name="Hellsten U."/>
            <person name="Grimwood J."/>
            <person name="Chapman J.A."/>
            <person name="Shapiro H."/>
            <person name="Aerts A."/>
            <person name="Otillar R.P."/>
            <person name="Terry A.Y."/>
            <person name="Boore J.L."/>
            <person name="Simakov O."/>
            <person name="Marletaz F."/>
            <person name="Cho S.-J."/>
            <person name="Edsinger-Gonzales E."/>
            <person name="Havlak P."/>
            <person name="Kuo D.-H."/>
            <person name="Larsson T."/>
            <person name="Lv J."/>
            <person name="Arendt D."/>
            <person name="Savage R."/>
            <person name="Osoegawa K."/>
            <person name="de Jong P."/>
            <person name="Lindberg D.R."/>
            <person name="Seaver E.C."/>
            <person name="Weisblat D.A."/>
            <person name="Putnam N.H."/>
            <person name="Grigoriev I.V."/>
            <person name="Rokhsar D.S."/>
        </authorList>
    </citation>
    <scope>NUCLEOTIDE SEQUENCE</scope>
    <source>
        <strain evidence="4">I ESC-2004</strain>
    </source>
</reference>
<evidence type="ECO:0000256" key="1">
    <source>
        <dbReference type="SAM" id="Phobius"/>
    </source>
</evidence>
<dbReference type="OMA" id="RYDQTAL"/>
<feature type="transmembrane region" description="Helical" evidence="1">
    <location>
        <begin position="7"/>
        <end position="24"/>
    </location>
</feature>
<dbReference type="EMBL" id="KB297182">
    <property type="protein sequence ID" value="ELU10891.1"/>
    <property type="molecule type" value="Genomic_DNA"/>
</dbReference>
<organism evidence="2">
    <name type="scientific">Capitella teleta</name>
    <name type="common">Polychaete worm</name>
    <dbReference type="NCBI Taxonomy" id="283909"/>
    <lineage>
        <taxon>Eukaryota</taxon>
        <taxon>Metazoa</taxon>
        <taxon>Spiralia</taxon>
        <taxon>Lophotrochozoa</taxon>
        <taxon>Annelida</taxon>
        <taxon>Polychaeta</taxon>
        <taxon>Sedentaria</taxon>
        <taxon>Scolecida</taxon>
        <taxon>Capitellidae</taxon>
        <taxon>Capitella</taxon>
    </lineage>
</organism>